<name>A0A2A4FZG4_9SPHN</name>
<proteinExistence type="predicted"/>
<gene>
    <name evidence="2" type="ORF">COO09_04725</name>
</gene>
<keyword evidence="1" id="KW-0472">Membrane</keyword>
<dbReference type="OrthoDB" id="10005468at2"/>
<keyword evidence="3" id="KW-1185">Reference proteome</keyword>
<dbReference type="KEGG" id="rdi:CMV14_02405"/>
<feature type="transmembrane region" description="Helical" evidence="1">
    <location>
        <begin position="6"/>
        <end position="24"/>
    </location>
</feature>
<protein>
    <submittedName>
        <fullName evidence="2">Uncharacterized protein</fullName>
    </submittedName>
</protein>
<dbReference type="RefSeq" id="WP_066960324.1">
    <property type="nucleotide sequence ID" value="NZ_CP023449.1"/>
</dbReference>
<dbReference type="EMBL" id="NWUF01000003">
    <property type="protein sequence ID" value="PCE43608.1"/>
    <property type="molecule type" value="Genomic_DNA"/>
</dbReference>
<organism evidence="2 3">
    <name type="scientific">Rhizorhabdus dicambivorans</name>
    <dbReference type="NCBI Taxonomy" id="1850238"/>
    <lineage>
        <taxon>Bacteria</taxon>
        <taxon>Pseudomonadati</taxon>
        <taxon>Pseudomonadota</taxon>
        <taxon>Alphaproteobacteria</taxon>
        <taxon>Sphingomonadales</taxon>
        <taxon>Sphingomonadaceae</taxon>
        <taxon>Rhizorhabdus</taxon>
    </lineage>
</organism>
<keyword evidence="1" id="KW-0812">Transmembrane</keyword>
<evidence type="ECO:0000313" key="3">
    <source>
        <dbReference type="Proteomes" id="UP000218934"/>
    </source>
</evidence>
<keyword evidence="1" id="KW-1133">Transmembrane helix</keyword>
<dbReference type="AlphaFoldDB" id="A0A2A4FZG4"/>
<dbReference type="Proteomes" id="UP000218934">
    <property type="component" value="Unassembled WGS sequence"/>
</dbReference>
<feature type="transmembrane region" description="Helical" evidence="1">
    <location>
        <begin position="36"/>
        <end position="54"/>
    </location>
</feature>
<reference evidence="2 3" key="1">
    <citation type="submission" date="2017-09" db="EMBL/GenBank/DDBJ databases">
        <title>The Catabolism of 3,6-Dichlorosalicylic acid is Initiated by the Cytochrome P450 Monooxygenase DsmABC in Rhizorhabdus dicambivorans Ndbn-20.</title>
        <authorList>
            <person name="Na L."/>
        </authorList>
    </citation>
    <scope>NUCLEOTIDE SEQUENCE [LARGE SCALE GENOMIC DNA]</scope>
    <source>
        <strain evidence="2 3">Ndbn-20m</strain>
    </source>
</reference>
<feature type="transmembrane region" description="Helical" evidence="1">
    <location>
        <begin position="74"/>
        <end position="98"/>
    </location>
</feature>
<accession>A0A2A4FZG4</accession>
<evidence type="ECO:0000256" key="1">
    <source>
        <dbReference type="SAM" id="Phobius"/>
    </source>
</evidence>
<sequence length="104" mass="11212">MIELLLILAALAIPAFLGHLLRLVRPQWTARRISYIAASPIPLLIAVACVFIIVEASMTPSEKCGVDACGMAMAMSVITLVIAFALFVIGAIIVALWLRHTEKP</sequence>
<evidence type="ECO:0000313" key="2">
    <source>
        <dbReference type="EMBL" id="PCE43608.1"/>
    </source>
</evidence>
<comment type="caution">
    <text evidence="2">The sequence shown here is derived from an EMBL/GenBank/DDBJ whole genome shotgun (WGS) entry which is preliminary data.</text>
</comment>